<accession>A0A0E9UG21</accession>
<sequence length="35" mass="3946">MATHTWNAAGFCMEFDLVRLPFGNPSSLFAFQIQP</sequence>
<reference evidence="1" key="1">
    <citation type="submission" date="2014-11" db="EMBL/GenBank/DDBJ databases">
        <authorList>
            <person name="Amaro Gonzalez C."/>
        </authorList>
    </citation>
    <scope>NUCLEOTIDE SEQUENCE</scope>
</reference>
<organism evidence="1">
    <name type="scientific">Anguilla anguilla</name>
    <name type="common">European freshwater eel</name>
    <name type="synonym">Muraena anguilla</name>
    <dbReference type="NCBI Taxonomy" id="7936"/>
    <lineage>
        <taxon>Eukaryota</taxon>
        <taxon>Metazoa</taxon>
        <taxon>Chordata</taxon>
        <taxon>Craniata</taxon>
        <taxon>Vertebrata</taxon>
        <taxon>Euteleostomi</taxon>
        <taxon>Actinopterygii</taxon>
        <taxon>Neopterygii</taxon>
        <taxon>Teleostei</taxon>
        <taxon>Anguilliformes</taxon>
        <taxon>Anguillidae</taxon>
        <taxon>Anguilla</taxon>
    </lineage>
</organism>
<dbReference type="AlphaFoldDB" id="A0A0E9UG21"/>
<protein>
    <submittedName>
        <fullName evidence="1">Uncharacterized protein</fullName>
    </submittedName>
</protein>
<dbReference type="EMBL" id="GBXM01043880">
    <property type="protein sequence ID" value="JAH64697.1"/>
    <property type="molecule type" value="Transcribed_RNA"/>
</dbReference>
<reference evidence="1" key="2">
    <citation type="journal article" date="2015" name="Fish Shellfish Immunol.">
        <title>Early steps in the European eel (Anguilla anguilla)-Vibrio vulnificus interaction in the gills: Role of the RtxA13 toxin.</title>
        <authorList>
            <person name="Callol A."/>
            <person name="Pajuelo D."/>
            <person name="Ebbesson L."/>
            <person name="Teles M."/>
            <person name="MacKenzie S."/>
            <person name="Amaro C."/>
        </authorList>
    </citation>
    <scope>NUCLEOTIDE SEQUENCE</scope>
</reference>
<evidence type="ECO:0000313" key="1">
    <source>
        <dbReference type="EMBL" id="JAH64697.1"/>
    </source>
</evidence>
<name>A0A0E9UG21_ANGAN</name>
<proteinExistence type="predicted"/>